<gene>
    <name evidence="2" type="ORF">NET02_12330</name>
</gene>
<protein>
    <submittedName>
        <fullName evidence="2">Type III secretion fhipep protein</fullName>
    </submittedName>
</protein>
<organism evidence="2 3">
    <name type="scientific">Thermalbibacter longus</name>
    <dbReference type="NCBI Taxonomy" id="2951981"/>
    <lineage>
        <taxon>Bacteria</taxon>
        <taxon>Pseudomonadati</taxon>
        <taxon>Thermomicrobiota</taxon>
        <taxon>Thermomicrobia</taxon>
        <taxon>Thermomicrobiales</taxon>
        <taxon>Thermomicrobiaceae</taxon>
        <taxon>Thermalbibacter</taxon>
    </lineage>
</organism>
<feature type="region of interest" description="Disordered" evidence="1">
    <location>
        <begin position="106"/>
        <end position="133"/>
    </location>
</feature>
<sequence length="133" mass="14633">MAGLTEHAALLRPAAFSRALLQALEAAEGRRKRRKRDQTPDSIGLGLKRQVLERVIEADPDPDVFEAWLLELVLATPGSGGVRAVCQEIYQEYQLARHDPSFSEWLAAGAPSDDALPEPRLDTGRRSRDDSGT</sequence>
<dbReference type="Proteomes" id="UP001165306">
    <property type="component" value="Unassembled WGS sequence"/>
</dbReference>
<name>A0AA41WBY5_9BACT</name>
<proteinExistence type="predicted"/>
<comment type="caution">
    <text evidence="2">The sequence shown here is derived from an EMBL/GenBank/DDBJ whole genome shotgun (WGS) entry which is preliminary data.</text>
</comment>
<reference evidence="2" key="1">
    <citation type="submission" date="2022-06" db="EMBL/GenBank/DDBJ databases">
        <title>CFH 74404 Thermomicrobiaceae sp.</title>
        <authorList>
            <person name="Ming H."/>
            <person name="Li W.-J."/>
            <person name="Zhao Z."/>
        </authorList>
    </citation>
    <scope>NUCLEOTIDE SEQUENCE</scope>
    <source>
        <strain evidence="2">CFH 74404</strain>
    </source>
</reference>
<evidence type="ECO:0000313" key="2">
    <source>
        <dbReference type="EMBL" id="MCM8749937.1"/>
    </source>
</evidence>
<evidence type="ECO:0000313" key="3">
    <source>
        <dbReference type="Proteomes" id="UP001165306"/>
    </source>
</evidence>
<keyword evidence="3" id="KW-1185">Reference proteome</keyword>
<dbReference type="AlphaFoldDB" id="A0AA41WBY5"/>
<feature type="compositionally biased region" description="Basic and acidic residues" evidence="1">
    <location>
        <begin position="117"/>
        <end position="133"/>
    </location>
</feature>
<dbReference type="EMBL" id="JAMSLR010000009">
    <property type="protein sequence ID" value="MCM8749937.1"/>
    <property type="molecule type" value="Genomic_DNA"/>
</dbReference>
<dbReference type="RefSeq" id="WP_284057723.1">
    <property type="nucleotide sequence ID" value="NZ_JAMSLR010000009.1"/>
</dbReference>
<accession>A0AA41WBY5</accession>
<evidence type="ECO:0000256" key="1">
    <source>
        <dbReference type="SAM" id="MobiDB-lite"/>
    </source>
</evidence>